<feature type="domain" description="Ferrous iron transporter FeoA-like" evidence="2">
    <location>
        <begin position="1"/>
        <end position="77"/>
    </location>
</feature>
<keyword evidence="1" id="KW-0408">Iron</keyword>
<keyword evidence="5" id="KW-1185">Reference proteome</keyword>
<dbReference type="SUPFAM" id="SSF50037">
    <property type="entry name" value="C-terminal domain of transcriptional repressors"/>
    <property type="match status" value="1"/>
</dbReference>
<reference evidence="4 5" key="1">
    <citation type="submission" date="2018-07" db="EMBL/GenBank/DDBJ databases">
        <title>Genomic Encyclopedia of Type Strains, Phase IV (KMG-IV): sequencing the most valuable type-strain genomes for metagenomic binning, comparative biology and taxonomic classification.</title>
        <authorList>
            <person name="Goeker M."/>
        </authorList>
    </citation>
    <scope>NUCLEOTIDE SEQUENCE [LARGE SCALE GENOMIC DNA]</scope>
    <source>
        <strain evidence="4 5">DSM 5603</strain>
    </source>
</reference>
<evidence type="ECO:0000259" key="2">
    <source>
        <dbReference type="SMART" id="SM00899"/>
    </source>
</evidence>
<comment type="caution">
    <text evidence="4">The sequence shown here is derived from an EMBL/GenBank/DDBJ whole genome shotgun (WGS) entry which is preliminary data.</text>
</comment>
<sequence length="79" mass="8338">MRLNELKLGGSAIIDHVEDHTAGDPVAERLRALGFVPGEPIRIVAVGPIGADPIAVGIGFTRFALRRAEAARVLLRDAA</sequence>
<dbReference type="GO" id="GO:0046914">
    <property type="term" value="F:transition metal ion binding"/>
    <property type="evidence" value="ECO:0007669"/>
    <property type="project" value="InterPro"/>
</dbReference>
<protein>
    <submittedName>
        <fullName evidence="4">Ferrous iron transport protein A</fullName>
    </submittedName>
</protein>
<evidence type="ECO:0000256" key="1">
    <source>
        <dbReference type="ARBA" id="ARBA00023004"/>
    </source>
</evidence>
<dbReference type="InterPro" id="IPR038157">
    <property type="entry name" value="FeoA_core_dom"/>
</dbReference>
<dbReference type="PANTHER" id="PTHR42954:SF2">
    <property type="entry name" value="FE(2+) TRANSPORT PROTEIN A"/>
    <property type="match status" value="1"/>
</dbReference>
<organism evidence="4 5">
    <name type="scientific">Gluconacetobacter liquefaciens</name>
    <name type="common">Acetobacter liquefaciens</name>
    <dbReference type="NCBI Taxonomy" id="89584"/>
    <lineage>
        <taxon>Bacteria</taxon>
        <taxon>Pseudomonadati</taxon>
        <taxon>Pseudomonadota</taxon>
        <taxon>Alphaproteobacteria</taxon>
        <taxon>Acetobacterales</taxon>
        <taxon>Acetobacteraceae</taxon>
        <taxon>Gluconacetobacter</taxon>
    </lineage>
</organism>
<dbReference type="SMART" id="SM00899">
    <property type="entry name" value="FeoA"/>
    <property type="match status" value="1"/>
</dbReference>
<evidence type="ECO:0000313" key="3">
    <source>
        <dbReference type="EMBL" id="MBB2185995.1"/>
    </source>
</evidence>
<dbReference type="PANTHER" id="PTHR42954">
    <property type="entry name" value="FE(2+) TRANSPORT PROTEIN A"/>
    <property type="match status" value="1"/>
</dbReference>
<gene>
    <name evidence="4" type="ORF">C7453_102609</name>
    <name evidence="3" type="ORF">HLH32_06290</name>
</gene>
<dbReference type="OrthoDB" id="7173531at2"/>
<name>A0A370GCW2_GLULI</name>
<dbReference type="Gene3D" id="2.30.30.90">
    <property type="match status" value="1"/>
</dbReference>
<dbReference type="EMBL" id="QQAW01000002">
    <property type="protein sequence ID" value="RDI39813.1"/>
    <property type="molecule type" value="Genomic_DNA"/>
</dbReference>
<evidence type="ECO:0000313" key="5">
    <source>
        <dbReference type="Proteomes" id="UP000254958"/>
    </source>
</evidence>
<dbReference type="AlphaFoldDB" id="A0A370GCW2"/>
<reference evidence="3 6" key="2">
    <citation type="submission" date="2020-04" db="EMBL/GenBank/DDBJ databases">
        <title>Description of novel Gluconacetobacter.</title>
        <authorList>
            <person name="Sombolestani A."/>
        </authorList>
    </citation>
    <scope>NUCLEOTIDE SEQUENCE [LARGE SCALE GENOMIC DNA]</scope>
    <source>
        <strain evidence="3 6">LMG 1382</strain>
    </source>
</reference>
<dbReference type="Pfam" id="PF04023">
    <property type="entry name" value="FeoA"/>
    <property type="match status" value="1"/>
</dbReference>
<accession>A0A370GCW2</accession>
<dbReference type="InterPro" id="IPR052713">
    <property type="entry name" value="FeoA"/>
</dbReference>
<dbReference type="InterPro" id="IPR007167">
    <property type="entry name" value="Fe-transptr_FeoA-like"/>
</dbReference>
<evidence type="ECO:0000313" key="4">
    <source>
        <dbReference type="EMBL" id="RDI39813.1"/>
    </source>
</evidence>
<evidence type="ECO:0000313" key="6">
    <source>
        <dbReference type="Proteomes" id="UP000562982"/>
    </source>
</evidence>
<dbReference type="Proteomes" id="UP000254958">
    <property type="component" value="Unassembled WGS sequence"/>
</dbReference>
<dbReference type="InterPro" id="IPR008988">
    <property type="entry name" value="Transcriptional_repressor_C"/>
</dbReference>
<dbReference type="EMBL" id="JABEQI010000002">
    <property type="protein sequence ID" value="MBB2185995.1"/>
    <property type="molecule type" value="Genomic_DNA"/>
</dbReference>
<dbReference type="RefSeq" id="WP_114726625.1">
    <property type="nucleotide sequence ID" value="NZ_BJMI01000009.1"/>
</dbReference>
<proteinExistence type="predicted"/>
<dbReference type="Proteomes" id="UP000562982">
    <property type="component" value="Unassembled WGS sequence"/>
</dbReference>